<dbReference type="GO" id="GO:0019367">
    <property type="term" value="P:fatty acid elongation, saturated fatty acid"/>
    <property type="evidence" value="ECO:0007669"/>
    <property type="project" value="TreeGrafter"/>
</dbReference>
<accession>A0A0K8RFJ1</accession>
<dbReference type="GO" id="GO:0030148">
    <property type="term" value="P:sphingolipid biosynthetic process"/>
    <property type="evidence" value="ECO:0007669"/>
    <property type="project" value="TreeGrafter"/>
</dbReference>
<dbReference type="PANTHER" id="PTHR11157:SF69">
    <property type="entry name" value="ELONGATION OF VERY LONG CHAIN FATTY ACIDS PROTEIN 7"/>
    <property type="match status" value="1"/>
</dbReference>
<feature type="transmembrane region" description="Helical" evidence="10">
    <location>
        <begin position="108"/>
        <end position="127"/>
    </location>
</feature>
<keyword evidence="9 10" id="KW-0275">Fatty acid biosynthesis</keyword>
<evidence type="ECO:0000256" key="6">
    <source>
        <dbReference type="ARBA" id="ARBA00022989"/>
    </source>
</evidence>
<dbReference type="PANTHER" id="PTHR11157">
    <property type="entry name" value="FATTY ACID ACYL TRANSFERASE-RELATED"/>
    <property type="match status" value="1"/>
</dbReference>
<proteinExistence type="evidence at transcript level"/>
<sequence>MESLRYISSLADPRVQGWPLMDSPVTCLTILAAYVSFATTVGPHWMRDRKPYQLKPLIMAYNLFNVLASGFFAFNLLRLTYLGGGYNWACQTVDYSDSPNATTLTKLVWWYLLLKIADLLDTVFFVLTKKQSHVTVLHVAHHSMVVGTVWIVLKFACGGQNILTGALNSIIHVIMYSYYLLSAMGPSVQKYLWWKRYLTQVQLIQFVVLVVHAILPLFVRCGFPTFFSWLCIAECAFFFLMFARFYSKSYKRLVKNC</sequence>
<keyword evidence="2 10" id="KW-0444">Lipid biosynthesis</keyword>
<dbReference type="GO" id="GO:0042761">
    <property type="term" value="P:very long-chain fatty acid biosynthetic process"/>
    <property type="evidence" value="ECO:0007669"/>
    <property type="project" value="TreeGrafter"/>
</dbReference>
<comment type="catalytic activity">
    <reaction evidence="10">
        <text>a very-long-chain acyl-CoA + malonyl-CoA + H(+) = a very-long-chain 3-oxoacyl-CoA + CO2 + CoA</text>
        <dbReference type="Rhea" id="RHEA:32727"/>
        <dbReference type="ChEBI" id="CHEBI:15378"/>
        <dbReference type="ChEBI" id="CHEBI:16526"/>
        <dbReference type="ChEBI" id="CHEBI:57287"/>
        <dbReference type="ChEBI" id="CHEBI:57384"/>
        <dbReference type="ChEBI" id="CHEBI:90725"/>
        <dbReference type="ChEBI" id="CHEBI:90736"/>
        <dbReference type="EC" id="2.3.1.199"/>
    </reaction>
</comment>
<evidence type="ECO:0000313" key="11">
    <source>
        <dbReference type="EMBL" id="JAA69856.1"/>
    </source>
</evidence>
<feature type="transmembrane region" description="Helical" evidence="10">
    <location>
        <begin position="201"/>
        <end position="220"/>
    </location>
</feature>
<reference evidence="11" key="1">
    <citation type="submission" date="2012-12" db="EMBL/GenBank/DDBJ databases">
        <title>Identification and characterization of a phenylalanine ammonia-lyase gene family in Isatis indigotica Fort.</title>
        <authorList>
            <person name="Liu Q."/>
            <person name="Chen J."/>
            <person name="Zhou X."/>
            <person name="Di P."/>
            <person name="Xiao Y."/>
            <person name="Xuan H."/>
            <person name="Zhang L."/>
            <person name="Chen W."/>
        </authorList>
    </citation>
    <scope>NUCLEOTIDE SEQUENCE</scope>
    <source>
        <tissue evidence="11">Salivary gland</tissue>
    </source>
</reference>
<dbReference type="Pfam" id="PF01151">
    <property type="entry name" value="ELO"/>
    <property type="match status" value="1"/>
</dbReference>
<dbReference type="GO" id="GO:0009922">
    <property type="term" value="F:fatty acid elongase activity"/>
    <property type="evidence" value="ECO:0007669"/>
    <property type="project" value="UniProtKB-EC"/>
</dbReference>
<evidence type="ECO:0000256" key="10">
    <source>
        <dbReference type="RuleBase" id="RU361115"/>
    </source>
</evidence>
<comment type="similarity">
    <text evidence="10">Belongs to the ELO family.</text>
</comment>
<keyword evidence="7 10" id="KW-0443">Lipid metabolism</keyword>
<feature type="transmembrane region" description="Helical" evidence="10">
    <location>
        <begin position="162"/>
        <end position="181"/>
    </location>
</feature>
<dbReference type="GO" id="GO:0034625">
    <property type="term" value="P:fatty acid elongation, monounsaturated fatty acid"/>
    <property type="evidence" value="ECO:0007669"/>
    <property type="project" value="TreeGrafter"/>
</dbReference>
<evidence type="ECO:0000256" key="2">
    <source>
        <dbReference type="ARBA" id="ARBA00022516"/>
    </source>
</evidence>
<dbReference type="AlphaFoldDB" id="A0A0K8RFJ1"/>
<feature type="transmembrane region" description="Helical" evidence="10">
    <location>
        <begin position="226"/>
        <end position="246"/>
    </location>
</feature>
<evidence type="ECO:0000256" key="5">
    <source>
        <dbReference type="ARBA" id="ARBA00022832"/>
    </source>
</evidence>
<feature type="transmembrane region" description="Helical" evidence="10">
    <location>
        <begin position="134"/>
        <end position="156"/>
    </location>
</feature>
<feature type="transmembrane region" description="Helical" evidence="10">
    <location>
        <begin position="23"/>
        <end position="46"/>
    </location>
</feature>
<organism evidence="11">
    <name type="scientific">Ixodes ricinus</name>
    <name type="common">Common tick</name>
    <name type="synonym">Acarus ricinus</name>
    <dbReference type="NCBI Taxonomy" id="34613"/>
    <lineage>
        <taxon>Eukaryota</taxon>
        <taxon>Metazoa</taxon>
        <taxon>Ecdysozoa</taxon>
        <taxon>Arthropoda</taxon>
        <taxon>Chelicerata</taxon>
        <taxon>Arachnida</taxon>
        <taxon>Acari</taxon>
        <taxon>Parasitiformes</taxon>
        <taxon>Ixodida</taxon>
        <taxon>Ixodoidea</taxon>
        <taxon>Ixodidae</taxon>
        <taxon>Ixodinae</taxon>
        <taxon>Ixodes</taxon>
    </lineage>
</organism>
<evidence type="ECO:0000256" key="4">
    <source>
        <dbReference type="ARBA" id="ARBA00022692"/>
    </source>
</evidence>
<evidence type="ECO:0000256" key="7">
    <source>
        <dbReference type="ARBA" id="ARBA00023098"/>
    </source>
</evidence>
<dbReference type="GO" id="GO:0005789">
    <property type="term" value="C:endoplasmic reticulum membrane"/>
    <property type="evidence" value="ECO:0007669"/>
    <property type="project" value="TreeGrafter"/>
</dbReference>
<keyword evidence="5 10" id="KW-0276">Fatty acid metabolism</keyword>
<comment type="subcellular location">
    <subcellularLocation>
        <location evidence="1">Membrane</location>
        <topology evidence="1">Multi-pass membrane protein</topology>
    </subcellularLocation>
</comment>
<dbReference type="EMBL" id="GADI01003952">
    <property type="protein sequence ID" value="JAA69856.1"/>
    <property type="molecule type" value="mRNA"/>
</dbReference>
<keyword evidence="4 10" id="KW-0812">Transmembrane</keyword>
<dbReference type="InterPro" id="IPR002076">
    <property type="entry name" value="ELO_fam"/>
</dbReference>
<protein>
    <recommendedName>
        <fullName evidence="10">Elongation of very long chain fatty acids protein</fullName>
        <ecNumber evidence="10">2.3.1.199</ecNumber>
    </recommendedName>
    <alternativeName>
        <fullName evidence="10">Very-long-chain 3-oxoacyl-CoA synthase</fullName>
    </alternativeName>
</protein>
<evidence type="ECO:0000256" key="9">
    <source>
        <dbReference type="ARBA" id="ARBA00023160"/>
    </source>
</evidence>
<evidence type="ECO:0000256" key="3">
    <source>
        <dbReference type="ARBA" id="ARBA00022679"/>
    </source>
</evidence>
<name>A0A0K8RFJ1_IXORI</name>
<keyword evidence="6 10" id="KW-1133">Transmembrane helix</keyword>
<feature type="transmembrane region" description="Helical" evidence="10">
    <location>
        <begin position="58"/>
        <end position="77"/>
    </location>
</feature>
<keyword evidence="3 10" id="KW-0808">Transferase</keyword>
<dbReference type="GO" id="GO:0034626">
    <property type="term" value="P:fatty acid elongation, polyunsaturated fatty acid"/>
    <property type="evidence" value="ECO:0007669"/>
    <property type="project" value="TreeGrafter"/>
</dbReference>
<evidence type="ECO:0000256" key="1">
    <source>
        <dbReference type="ARBA" id="ARBA00004141"/>
    </source>
</evidence>
<evidence type="ECO:0000256" key="8">
    <source>
        <dbReference type="ARBA" id="ARBA00023136"/>
    </source>
</evidence>
<dbReference type="EC" id="2.3.1.199" evidence="10"/>
<keyword evidence="8 10" id="KW-0472">Membrane</keyword>